<dbReference type="Bgee" id="ENSGACG00000012457">
    <property type="expression patterns" value="Expressed in camera-type eye and 12 other cell types or tissues"/>
</dbReference>
<dbReference type="Ensembl" id="ENSGACT00000016500.1">
    <property type="protein sequence ID" value="ENSGACP00000016468.1"/>
    <property type="gene ID" value="ENSGACG00000012457.1"/>
</dbReference>
<name>G3PFU4_GASAC</name>
<dbReference type="InParanoid" id="G3PFU4"/>
<protein>
    <submittedName>
        <fullName evidence="3">Si:dkeyp-97a10.2</fullName>
    </submittedName>
</protein>
<evidence type="ECO:0000256" key="1">
    <source>
        <dbReference type="SAM" id="SignalP"/>
    </source>
</evidence>
<proteinExistence type="predicted"/>
<feature type="domain" description="Ig-like" evidence="2">
    <location>
        <begin position="100"/>
        <end position="207"/>
    </location>
</feature>
<dbReference type="eggNOG" id="ENOG502SAAU">
    <property type="taxonomic scope" value="Eukaryota"/>
</dbReference>
<dbReference type="InterPro" id="IPR007110">
    <property type="entry name" value="Ig-like_dom"/>
</dbReference>
<dbReference type="SUPFAM" id="SSF48726">
    <property type="entry name" value="Immunoglobulin"/>
    <property type="match status" value="1"/>
</dbReference>
<evidence type="ECO:0000259" key="2">
    <source>
        <dbReference type="PROSITE" id="PS50835"/>
    </source>
</evidence>
<feature type="chain" id="PRO_5003449666" evidence="1">
    <location>
        <begin position="25"/>
        <end position="207"/>
    </location>
</feature>
<reference evidence="3" key="1">
    <citation type="submission" date="2006-01" db="EMBL/GenBank/DDBJ databases">
        <authorList>
            <person name="Lindblad-Toh K."/>
            <person name="Mauceli E."/>
            <person name="Grabherr M."/>
            <person name="Chang J.L."/>
            <person name="Lander E.S."/>
        </authorList>
    </citation>
    <scope>NUCLEOTIDE SEQUENCE [LARGE SCALE GENOMIC DNA]</scope>
</reference>
<accession>G3PFU4</accession>
<reference evidence="3" key="2">
    <citation type="submission" date="2024-04" db="UniProtKB">
        <authorList>
            <consortium name="Ensembl"/>
        </authorList>
    </citation>
    <scope>IDENTIFICATION</scope>
</reference>
<dbReference type="AlphaFoldDB" id="G3PFU4"/>
<organism evidence="3">
    <name type="scientific">Gasterosteus aculeatus</name>
    <name type="common">Three-spined stickleback</name>
    <dbReference type="NCBI Taxonomy" id="69293"/>
    <lineage>
        <taxon>Eukaryota</taxon>
        <taxon>Metazoa</taxon>
        <taxon>Chordata</taxon>
        <taxon>Craniata</taxon>
        <taxon>Vertebrata</taxon>
        <taxon>Euteleostomi</taxon>
        <taxon>Actinopterygii</taxon>
        <taxon>Neopterygii</taxon>
        <taxon>Teleostei</taxon>
        <taxon>Neoteleostei</taxon>
        <taxon>Acanthomorphata</taxon>
        <taxon>Eupercaria</taxon>
        <taxon>Perciformes</taxon>
        <taxon>Cottioidei</taxon>
        <taxon>Gasterosteales</taxon>
        <taxon>Gasterosteidae</taxon>
        <taxon>Gasterosteus</taxon>
    </lineage>
</organism>
<sequence>MDLQRFLCWKAALLILSLPRGLRCMSVHILNEEPVHVMPDSSLVLRARIEHGPLEEVSAVTWEREPESGVGHDRVTLARCPAGGLECAGTRPSVRVRVDPRETTLQMDGYSGAESGVYAVTVTDHKGAETTARCVVRSYEAVHHVSVSINVSHASLLCGEAWGTEPRFSWFHERVAVTDAVGRVSGDGTTLFVTRTPFCGHFTCVVS</sequence>
<evidence type="ECO:0000313" key="3">
    <source>
        <dbReference type="Ensembl" id="ENSGACP00000016468.1"/>
    </source>
</evidence>
<feature type="signal peptide" evidence="1">
    <location>
        <begin position="1"/>
        <end position="24"/>
    </location>
</feature>
<keyword evidence="1" id="KW-0732">Signal</keyword>
<dbReference type="OMA" id="LCGHFTC"/>
<dbReference type="InterPro" id="IPR036179">
    <property type="entry name" value="Ig-like_dom_sf"/>
</dbReference>
<dbReference type="PROSITE" id="PS50835">
    <property type="entry name" value="IG_LIKE"/>
    <property type="match status" value="1"/>
</dbReference>